<name>A0A8S4RMR3_9NEOP</name>
<comment type="caution">
    <text evidence="2">The sequence shown here is derived from an EMBL/GenBank/DDBJ whole genome shotgun (WGS) entry which is preliminary data.</text>
</comment>
<evidence type="ECO:0000313" key="2">
    <source>
        <dbReference type="EMBL" id="CAH2239107.1"/>
    </source>
</evidence>
<evidence type="ECO:0000256" key="1">
    <source>
        <dbReference type="SAM" id="MobiDB-lite"/>
    </source>
</evidence>
<sequence length="118" mass="12797">MKSFTKAALQSGLDQRRDGGGRIKQRLISDCWSPRRRGGTRACGKKVSFDATPKLLTHHIAAKSDAASPLSGSPGRPGGRITGLCRDMPVRVPRQTARRLVLPFSNSVRDMTRINGNG</sequence>
<gene>
    <name evidence="2" type="primary">jg10401</name>
    <name evidence="2" type="ORF">PAEG_LOCUS16026</name>
</gene>
<protein>
    <submittedName>
        <fullName evidence="2">Jg10401 protein</fullName>
    </submittedName>
</protein>
<evidence type="ECO:0000313" key="3">
    <source>
        <dbReference type="Proteomes" id="UP000838756"/>
    </source>
</evidence>
<feature type="region of interest" description="Disordered" evidence="1">
    <location>
        <begin position="63"/>
        <end position="85"/>
    </location>
</feature>
<dbReference type="Proteomes" id="UP000838756">
    <property type="component" value="Unassembled WGS sequence"/>
</dbReference>
<keyword evidence="3" id="KW-1185">Reference proteome</keyword>
<proteinExistence type="predicted"/>
<reference evidence="2" key="1">
    <citation type="submission" date="2022-03" db="EMBL/GenBank/DDBJ databases">
        <authorList>
            <person name="Lindestad O."/>
        </authorList>
    </citation>
    <scope>NUCLEOTIDE SEQUENCE</scope>
</reference>
<feature type="region of interest" description="Disordered" evidence="1">
    <location>
        <begin position="1"/>
        <end position="21"/>
    </location>
</feature>
<dbReference type="EMBL" id="CAKXAJ010025420">
    <property type="protein sequence ID" value="CAH2239107.1"/>
    <property type="molecule type" value="Genomic_DNA"/>
</dbReference>
<dbReference type="AlphaFoldDB" id="A0A8S4RMR3"/>
<accession>A0A8S4RMR3</accession>
<organism evidence="2 3">
    <name type="scientific">Pararge aegeria aegeria</name>
    <dbReference type="NCBI Taxonomy" id="348720"/>
    <lineage>
        <taxon>Eukaryota</taxon>
        <taxon>Metazoa</taxon>
        <taxon>Ecdysozoa</taxon>
        <taxon>Arthropoda</taxon>
        <taxon>Hexapoda</taxon>
        <taxon>Insecta</taxon>
        <taxon>Pterygota</taxon>
        <taxon>Neoptera</taxon>
        <taxon>Endopterygota</taxon>
        <taxon>Lepidoptera</taxon>
        <taxon>Glossata</taxon>
        <taxon>Ditrysia</taxon>
        <taxon>Papilionoidea</taxon>
        <taxon>Nymphalidae</taxon>
        <taxon>Satyrinae</taxon>
        <taxon>Satyrini</taxon>
        <taxon>Parargina</taxon>
        <taxon>Pararge</taxon>
    </lineage>
</organism>